<dbReference type="AlphaFoldDB" id="A0A8S3WB94"/>
<gene>
    <name evidence="2" type="ORF">PAPOLLO_LOCUS3981</name>
</gene>
<dbReference type="Proteomes" id="UP000691718">
    <property type="component" value="Unassembled WGS sequence"/>
</dbReference>
<evidence type="ECO:0000256" key="1">
    <source>
        <dbReference type="SAM" id="MobiDB-lite"/>
    </source>
</evidence>
<name>A0A8S3WB94_PARAO</name>
<protein>
    <submittedName>
        <fullName evidence="2">(apollo) hypothetical protein</fullName>
    </submittedName>
</protein>
<feature type="compositionally biased region" description="Basic residues" evidence="1">
    <location>
        <begin position="134"/>
        <end position="145"/>
    </location>
</feature>
<comment type="caution">
    <text evidence="2">The sequence shown here is derived from an EMBL/GenBank/DDBJ whole genome shotgun (WGS) entry which is preliminary data.</text>
</comment>
<evidence type="ECO:0000313" key="2">
    <source>
        <dbReference type="EMBL" id="CAG4949318.1"/>
    </source>
</evidence>
<reference evidence="2" key="1">
    <citation type="submission" date="2021-04" db="EMBL/GenBank/DDBJ databases">
        <authorList>
            <person name="Tunstrom K."/>
        </authorList>
    </citation>
    <scope>NUCLEOTIDE SEQUENCE</scope>
</reference>
<proteinExistence type="predicted"/>
<feature type="region of interest" description="Disordered" evidence="1">
    <location>
        <begin position="120"/>
        <end position="145"/>
    </location>
</feature>
<accession>A0A8S3WB94</accession>
<keyword evidence="3" id="KW-1185">Reference proteome</keyword>
<organism evidence="2 3">
    <name type="scientific">Parnassius apollo</name>
    <name type="common">Apollo butterfly</name>
    <name type="synonym">Papilio apollo</name>
    <dbReference type="NCBI Taxonomy" id="110799"/>
    <lineage>
        <taxon>Eukaryota</taxon>
        <taxon>Metazoa</taxon>
        <taxon>Ecdysozoa</taxon>
        <taxon>Arthropoda</taxon>
        <taxon>Hexapoda</taxon>
        <taxon>Insecta</taxon>
        <taxon>Pterygota</taxon>
        <taxon>Neoptera</taxon>
        <taxon>Endopterygota</taxon>
        <taxon>Lepidoptera</taxon>
        <taxon>Glossata</taxon>
        <taxon>Ditrysia</taxon>
        <taxon>Papilionoidea</taxon>
        <taxon>Papilionidae</taxon>
        <taxon>Parnassiinae</taxon>
        <taxon>Parnassini</taxon>
        <taxon>Parnassius</taxon>
        <taxon>Parnassius</taxon>
    </lineage>
</organism>
<dbReference type="OrthoDB" id="6931154at2759"/>
<dbReference type="EMBL" id="CAJQZP010000220">
    <property type="protein sequence ID" value="CAG4949318.1"/>
    <property type="molecule type" value="Genomic_DNA"/>
</dbReference>
<sequence length="145" mass="16892">MDLERILQPVKLADEVLCRRESNLITAETTLRFIISKLININKPLARKLVDSLRKRISERRTDLTAVLLYLHDPHKYEEDKSQFIYDETFNLPPKSVIRKAIKNIVERLEYTGSNAVTTTPVDDPYEDIPPLISRRKRSRSTNVT</sequence>
<evidence type="ECO:0000313" key="3">
    <source>
        <dbReference type="Proteomes" id="UP000691718"/>
    </source>
</evidence>